<dbReference type="AlphaFoldDB" id="A0A7M7FYI6"/>
<dbReference type="KEGG" id="ame:725573"/>
<evidence type="ECO:0000313" key="4">
    <source>
        <dbReference type="RefSeq" id="XP_001120020.1"/>
    </source>
</evidence>
<protein>
    <submittedName>
        <fullName evidence="4">Uncharacterized protein LOC725573</fullName>
    </submittedName>
</protein>
<dbReference type="Proteomes" id="UP000005203">
    <property type="component" value="Linkage group LG8"/>
</dbReference>
<evidence type="ECO:0000313" key="2">
    <source>
        <dbReference type="EnsemblMetazoa" id="XP_001120020"/>
    </source>
</evidence>
<organism evidence="2">
    <name type="scientific">Apis mellifera</name>
    <name type="common">Honeybee</name>
    <dbReference type="NCBI Taxonomy" id="7460"/>
    <lineage>
        <taxon>Eukaryota</taxon>
        <taxon>Metazoa</taxon>
        <taxon>Ecdysozoa</taxon>
        <taxon>Arthropoda</taxon>
        <taxon>Hexapoda</taxon>
        <taxon>Insecta</taxon>
        <taxon>Pterygota</taxon>
        <taxon>Neoptera</taxon>
        <taxon>Endopterygota</taxon>
        <taxon>Hymenoptera</taxon>
        <taxon>Apocrita</taxon>
        <taxon>Aculeata</taxon>
        <taxon>Apoidea</taxon>
        <taxon>Anthophila</taxon>
        <taxon>Apidae</taxon>
        <taxon>Apis</taxon>
    </lineage>
</organism>
<evidence type="ECO:0000313" key="3">
    <source>
        <dbReference type="Proteomes" id="UP000005203"/>
    </source>
</evidence>
<accession>A0A8B6XDV2</accession>
<name>A0A7M7FYI6_APIME</name>
<dbReference type="EnsemblMetazoa" id="XM_001120020">
    <property type="protein sequence ID" value="XP_001120020"/>
    <property type="gene ID" value="LOC725573"/>
</dbReference>
<keyword evidence="1" id="KW-0812">Transmembrane</keyword>
<dbReference type="OrthoDB" id="6366777at2759"/>
<dbReference type="RefSeq" id="XP_001120020.1">
    <property type="nucleotide sequence ID" value="XM_001120020.5"/>
</dbReference>
<sequence length="134" mass="15210">MKNNATSGLPLSVCASICALIILIFFTDNSYAKRGCSAFGHSCFGGHGKRFDPNIREKILQDDDTITNREIEDLNSRNEFDVSEKKFGGQTEILSSQSRHQDSSRFNPFALSFIVRQWLTSHRLHQPDMELNNK</sequence>
<reference evidence="4" key="2">
    <citation type="submission" date="2025-04" db="UniProtKB">
        <authorList>
            <consortium name="RefSeq"/>
        </authorList>
    </citation>
    <scope>IDENTIFICATION</scope>
    <source>
        <strain evidence="4">DH4</strain>
        <tissue evidence="4">Whole body</tissue>
    </source>
</reference>
<evidence type="ECO:0000256" key="1">
    <source>
        <dbReference type="SAM" id="Phobius"/>
    </source>
</evidence>
<feature type="transmembrane region" description="Helical" evidence="1">
    <location>
        <begin position="6"/>
        <end position="26"/>
    </location>
</feature>
<accession>A0A7M7FYI6</accession>
<keyword evidence="3" id="KW-1185">Reference proteome</keyword>
<keyword evidence="1" id="KW-1133">Transmembrane helix</keyword>
<keyword evidence="1" id="KW-0472">Membrane</keyword>
<dbReference type="OMA" id="FIVRQWL"/>
<proteinExistence type="predicted"/>
<reference evidence="2" key="1">
    <citation type="submission" date="2021-01" db="UniProtKB">
        <authorList>
            <consortium name="EnsemblMetazoa"/>
        </authorList>
    </citation>
    <scope>IDENTIFICATION</scope>
    <source>
        <strain evidence="2">DH4</strain>
    </source>
</reference>
<gene>
    <name evidence="2" type="primary">725573</name>
    <name evidence="4" type="synonym">LOC725573</name>
</gene>
<dbReference type="GeneID" id="725573"/>